<comment type="cofactor">
    <cofactor evidence="5">
        <name>Mg(2+)</name>
        <dbReference type="ChEBI" id="CHEBI:18420"/>
    </cofactor>
</comment>
<dbReference type="Proteomes" id="UP001242480">
    <property type="component" value="Unassembled WGS sequence"/>
</dbReference>
<evidence type="ECO:0000256" key="2">
    <source>
        <dbReference type="ARBA" id="ARBA00022722"/>
    </source>
</evidence>
<dbReference type="Pfam" id="PF01850">
    <property type="entry name" value="PIN"/>
    <property type="match status" value="1"/>
</dbReference>
<evidence type="ECO:0000256" key="1">
    <source>
        <dbReference type="ARBA" id="ARBA00022649"/>
    </source>
</evidence>
<dbReference type="InterPro" id="IPR002716">
    <property type="entry name" value="PIN_dom"/>
</dbReference>
<accession>A0ABU0J6N2</accession>
<comment type="caution">
    <text evidence="7">The sequence shown here is derived from an EMBL/GenBank/DDBJ whole genome shotgun (WGS) entry which is preliminary data.</text>
</comment>
<feature type="domain" description="PIN" evidence="6">
    <location>
        <begin position="4"/>
        <end position="118"/>
    </location>
</feature>
<evidence type="ECO:0000256" key="4">
    <source>
        <dbReference type="ARBA" id="ARBA00022801"/>
    </source>
</evidence>
<keyword evidence="5" id="KW-0800">Toxin</keyword>
<sequence>MLAIDTNVIVRYLTGDHPDQSRRARALIDGQPVFAAVTVILETEWVLRSVYGHRSADIARTLKAFAGLPTVTVASETIVAVALDLAERGMDFADALHLGQAQHCEGFATFDARLVKAAATAGHETVRLA</sequence>
<evidence type="ECO:0000259" key="6">
    <source>
        <dbReference type="Pfam" id="PF01850"/>
    </source>
</evidence>
<dbReference type="InterPro" id="IPR029060">
    <property type="entry name" value="PIN-like_dom_sf"/>
</dbReference>
<keyword evidence="4 5" id="KW-0378">Hydrolase</keyword>
<reference evidence="7 8" key="1">
    <citation type="submission" date="2023-07" db="EMBL/GenBank/DDBJ databases">
        <title>Genomic Encyclopedia of Type Strains, Phase IV (KMG-IV): sequencing the most valuable type-strain genomes for metagenomic binning, comparative biology and taxonomic classification.</title>
        <authorList>
            <person name="Goeker M."/>
        </authorList>
    </citation>
    <scope>NUCLEOTIDE SEQUENCE [LARGE SCALE GENOMIC DNA]</scope>
    <source>
        <strain evidence="7 8">DSM 19619</strain>
    </source>
</reference>
<protein>
    <recommendedName>
        <fullName evidence="5">Ribonuclease VapC</fullName>
        <shortName evidence="5">RNase VapC</shortName>
        <ecNumber evidence="5">3.1.-.-</ecNumber>
    </recommendedName>
    <alternativeName>
        <fullName evidence="5">Toxin VapC</fullName>
    </alternativeName>
</protein>
<comment type="function">
    <text evidence="5">Toxic component of a toxin-antitoxin (TA) system. An RNase.</text>
</comment>
<comment type="similarity">
    <text evidence="5">Belongs to the PINc/VapC protein family.</text>
</comment>
<dbReference type="PANTHER" id="PTHR39664:SF2">
    <property type="entry name" value="NUCLEIC ACID-BINDING PROTEIN, CONTAINING PIN DOMAIN-RELATED"/>
    <property type="match status" value="1"/>
</dbReference>
<keyword evidence="5" id="KW-0460">Magnesium</keyword>
<name>A0ABU0J6N2_9HYPH</name>
<dbReference type="HAMAP" id="MF_00265">
    <property type="entry name" value="VapC_Nob1"/>
    <property type="match status" value="1"/>
</dbReference>
<evidence type="ECO:0000313" key="8">
    <source>
        <dbReference type="Proteomes" id="UP001242480"/>
    </source>
</evidence>
<keyword evidence="1 5" id="KW-1277">Toxin-antitoxin system</keyword>
<dbReference type="EC" id="3.1.-.-" evidence="5"/>
<evidence type="ECO:0000256" key="3">
    <source>
        <dbReference type="ARBA" id="ARBA00022723"/>
    </source>
</evidence>
<evidence type="ECO:0000313" key="7">
    <source>
        <dbReference type="EMBL" id="MDQ0469929.1"/>
    </source>
</evidence>
<dbReference type="PANTHER" id="PTHR39664">
    <property type="match status" value="1"/>
</dbReference>
<keyword evidence="2 5" id="KW-0540">Nuclease</keyword>
<proteinExistence type="inferred from homology"/>
<dbReference type="SUPFAM" id="SSF88723">
    <property type="entry name" value="PIN domain-like"/>
    <property type="match status" value="1"/>
</dbReference>
<dbReference type="RefSeq" id="WP_307273196.1">
    <property type="nucleotide sequence ID" value="NZ_JAUSVX010000005.1"/>
</dbReference>
<keyword evidence="3 5" id="KW-0479">Metal-binding</keyword>
<feature type="binding site" evidence="5">
    <location>
        <position position="5"/>
    </location>
    <ligand>
        <name>Mg(2+)</name>
        <dbReference type="ChEBI" id="CHEBI:18420"/>
    </ligand>
</feature>
<dbReference type="InterPro" id="IPR022907">
    <property type="entry name" value="VapC_family"/>
</dbReference>
<keyword evidence="8" id="KW-1185">Reference proteome</keyword>
<dbReference type="EMBL" id="JAUSVX010000005">
    <property type="protein sequence ID" value="MDQ0469929.1"/>
    <property type="molecule type" value="Genomic_DNA"/>
</dbReference>
<dbReference type="Gene3D" id="3.40.50.1010">
    <property type="entry name" value="5'-nuclease"/>
    <property type="match status" value="1"/>
</dbReference>
<organism evidence="7 8">
    <name type="scientific">Labrys wisconsinensis</name>
    <dbReference type="NCBI Taxonomy" id="425677"/>
    <lineage>
        <taxon>Bacteria</taxon>
        <taxon>Pseudomonadati</taxon>
        <taxon>Pseudomonadota</taxon>
        <taxon>Alphaproteobacteria</taxon>
        <taxon>Hyphomicrobiales</taxon>
        <taxon>Xanthobacteraceae</taxon>
        <taxon>Labrys</taxon>
    </lineage>
</organism>
<dbReference type="CDD" id="cd18683">
    <property type="entry name" value="PIN_VapC-like"/>
    <property type="match status" value="1"/>
</dbReference>
<feature type="binding site" evidence="5">
    <location>
        <position position="94"/>
    </location>
    <ligand>
        <name>Mg(2+)</name>
        <dbReference type="ChEBI" id="CHEBI:18420"/>
    </ligand>
</feature>
<evidence type="ECO:0000256" key="5">
    <source>
        <dbReference type="HAMAP-Rule" id="MF_00265"/>
    </source>
</evidence>
<gene>
    <name evidence="5" type="primary">vapC</name>
    <name evidence="7" type="ORF">QO011_002945</name>
</gene>